<dbReference type="RefSeq" id="WP_109689678.1">
    <property type="nucleotide sequence ID" value="NZ_QGGL01000010.1"/>
</dbReference>
<name>A0A316D8L2_9BACL</name>
<keyword evidence="1" id="KW-0732">Signal</keyword>
<dbReference type="GO" id="GO:0015562">
    <property type="term" value="F:efflux transmembrane transporter activity"/>
    <property type="evidence" value="ECO:0007669"/>
    <property type="project" value="InterPro"/>
</dbReference>
<dbReference type="Proteomes" id="UP000245634">
    <property type="component" value="Unassembled WGS sequence"/>
</dbReference>
<feature type="signal peptide" evidence="1">
    <location>
        <begin position="1"/>
        <end position="31"/>
    </location>
</feature>
<proteinExistence type="predicted"/>
<evidence type="ECO:0000256" key="1">
    <source>
        <dbReference type="SAM" id="SignalP"/>
    </source>
</evidence>
<feature type="chain" id="PRO_5016301191" evidence="1">
    <location>
        <begin position="32"/>
        <end position="569"/>
    </location>
</feature>
<accession>A0A316D8L2</accession>
<protein>
    <submittedName>
        <fullName evidence="2">Outer membrane efflux protein</fullName>
    </submittedName>
</protein>
<dbReference type="SUPFAM" id="SSF56954">
    <property type="entry name" value="Outer membrane efflux proteins (OEP)"/>
    <property type="match status" value="1"/>
</dbReference>
<dbReference type="OrthoDB" id="2379205at2"/>
<gene>
    <name evidence="2" type="ORF">C7459_11068</name>
</gene>
<evidence type="ECO:0000313" key="2">
    <source>
        <dbReference type="EMBL" id="PWK11539.1"/>
    </source>
</evidence>
<reference evidence="2 3" key="1">
    <citation type="submission" date="2018-05" db="EMBL/GenBank/DDBJ databases">
        <title>Genomic Encyclopedia of Type Strains, Phase IV (KMG-IV): sequencing the most valuable type-strain genomes for metagenomic binning, comparative biology and taxonomic classification.</title>
        <authorList>
            <person name="Goeker M."/>
        </authorList>
    </citation>
    <scope>NUCLEOTIDE SEQUENCE [LARGE SCALE GENOMIC DNA]</scope>
    <source>
        <strain evidence="2 3">DSM 18773</strain>
    </source>
</reference>
<organism evidence="2 3">
    <name type="scientific">Tumebacillus permanentifrigoris</name>
    <dbReference type="NCBI Taxonomy" id="378543"/>
    <lineage>
        <taxon>Bacteria</taxon>
        <taxon>Bacillati</taxon>
        <taxon>Bacillota</taxon>
        <taxon>Bacilli</taxon>
        <taxon>Bacillales</taxon>
        <taxon>Alicyclobacillaceae</taxon>
        <taxon>Tumebacillus</taxon>
    </lineage>
</organism>
<dbReference type="EMBL" id="QGGL01000010">
    <property type="protein sequence ID" value="PWK11539.1"/>
    <property type="molecule type" value="Genomic_DNA"/>
</dbReference>
<keyword evidence="3" id="KW-1185">Reference proteome</keyword>
<dbReference type="Gene3D" id="1.20.1600.10">
    <property type="entry name" value="Outer membrane efflux proteins (OEP)"/>
    <property type="match status" value="2"/>
</dbReference>
<sequence length="569" mass="62747">MLNHQRWKAALHLVTIGVVAAQIAPAGPAHASVQLSLSDAIRSSVDSSTTLQDLRINQTQQMELELAQAYQSLRNQDEKDNSNKAKEHSMSRDIELGMKVPGALYNQKKVQHQVEDMTAQTQVQTEQAYMTAYQSQLAADLAQAAVVKAEKKAKDLHNKQAFGYATADEVKAADELVEQAQSGYKTAQLSFKSSRLALGLLLGRDLDGDYRFELPRVYANLNQETMWKLYESAKKSDYSLFQDSEALGLAQTKSEIIRGLYLKKFGSQATDLLAAMYEKPNAPDYQSFSAQYDGLIQKLKNRWKGKALVLTLSFPFLKIVPKVELQGEYQDDRYFEDLSTSLPLALLEVDKAKVKEADTRNQLAAKTKQSYLNAKQAEAVYLLALTTETAMQKATEDAVQKQKFGRVTQDDVDKQQGVYDQAKQSTVSTYVAYKQALSNLNLVSGGGLSYVSGIPNTAPSESGNEPFEQEQPAPKSLGIWRLEPVATGMTSTFKLKLTDGSPATHYALRFKKDGKLIAEKQPIASTITHLNLVFQDPSALQLVLYAGDKQLSVADLAGYAPSGSLTETP</sequence>
<dbReference type="AlphaFoldDB" id="A0A316D8L2"/>
<evidence type="ECO:0000313" key="3">
    <source>
        <dbReference type="Proteomes" id="UP000245634"/>
    </source>
</evidence>
<comment type="caution">
    <text evidence="2">The sequence shown here is derived from an EMBL/GenBank/DDBJ whole genome shotgun (WGS) entry which is preliminary data.</text>
</comment>